<dbReference type="Pfam" id="PF00984">
    <property type="entry name" value="UDPG_MGDP_dh"/>
    <property type="match status" value="1"/>
</dbReference>
<comment type="caution">
    <text evidence="10">The sequence shown here is derived from an EMBL/GenBank/DDBJ whole genome shotgun (WGS) entry which is preliminary data.</text>
</comment>
<dbReference type="PIRSF" id="PIRSF000124">
    <property type="entry name" value="UDPglc_GDPman_dh"/>
    <property type="match status" value="1"/>
</dbReference>
<dbReference type="InterPro" id="IPR014027">
    <property type="entry name" value="UDP-Glc/GDP-Man_DH_C"/>
</dbReference>
<comment type="similarity">
    <text evidence="2 8">Belongs to the UDP-glucose/GDP-mannose dehydrogenase family.</text>
</comment>
<dbReference type="EC" id="1.1.1.22" evidence="3 8"/>
<dbReference type="AlphaFoldDB" id="A0A8J2KYY7"/>
<gene>
    <name evidence="10" type="ORF">AFUS01_LOCUS22845</name>
</gene>
<name>A0A8J2KYY7_9HEXA</name>
<evidence type="ECO:0000256" key="7">
    <source>
        <dbReference type="ARBA" id="ARBA00047473"/>
    </source>
</evidence>
<keyword evidence="11" id="KW-1185">Reference proteome</keyword>
<evidence type="ECO:0000256" key="5">
    <source>
        <dbReference type="ARBA" id="ARBA00023002"/>
    </source>
</evidence>
<evidence type="ECO:0000256" key="4">
    <source>
        <dbReference type="ARBA" id="ARBA00015132"/>
    </source>
</evidence>
<dbReference type="NCBIfam" id="TIGR03026">
    <property type="entry name" value="NDP-sugDHase"/>
    <property type="match status" value="1"/>
</dbReference>
<comment type="catalytic activity">
    <reaction evidence="7 8">
        <text>UDP-alpha-D-glucose + 2 NAD(+) + H2O = UDP-alpha-D-glucuronate + 2 NADH + 3 H(+)</text>
        <dbReference type="Rhea" id="RHEA:23596"/>
        <dbReference type="ChEBI" id="CHEBI:15377"/>
        <dbReference type="ChEBI" id="CHEBI:15378"/>
        <dbReference type="ChEBI" id="CHEBI:57540"/>
        <dbReference type="ChEBI" id="CHEBI:57945"/>
        <dbReference type="ChEBI" id="CHEBI:58052"/>
        <dbReference type="ChEBI" id="CHEBI:58885"/>
        <dbReference type="EC" id="1.1.1.22"/>
    </reaction>
</comment>
<evidence type="ECO:0000256" key="8">
    <source>
        <dbReference type="PIRNR" id="PIRNR000124"/>
    </source>
</evidence>
<dbReference type="EMBL" id="CAJVCH010269767">
    <property type="protein sequence ID" value="CAG7734456.1"/>
    <property type="molecule type" value="Genomic_DNA"/>
</dbReference>
<dbReference type="InterPro" id="IPR028356">
    <property type="entry name" value="UDPglc_DH_euk"/>
</dbReference>
<evidence type="ECO:0000256" key="6">
    <source>
        <dbReference type="ARBA" id="ARBA00023027"/>
    </source>
</evidence>
<dbReference type="GO" id="GO:0051287">
    <property type="term" value="F:NAD binding"/>
    <property type="evidence" value="ECO:0007669"/>
    <property type="project" value="InterPro"/>
</dbReference>
<dbReference type="InterPro" id="IPR001732">
    <property type="entry name" value="UDP-Glc/GDP-Man_DH_N"/>
</dbReference>
<reference evidence="10" key="1">
    <citation type="submission" date="2021-06" db="EMBL/GenBank/DDBJ databases">
        <authorList>
            <person name="Hodson N. C."/>
            <person name="Mongue J. A."/>
            <person name="Jaron S. K."/>
        </authorList>
    </citation>
    <scope>NUCLEOTIDE SEQUENCE</scope>
</reference>
<keyword evidence="6 8" id="KW-0520">NAD</keyword>
<dbReference type="GO" id="GO:0005634">
    <property type="term" value="C:nucleus"/>
    <property type="evidence" value="ECO:0007669"/>
    <property type="project" value="TreeGrafter"/>
</dbReference>
<sequence>MVIEKICCIGAGYVGGPTCSVLAYKCPNIKVTVCDRSKERIEQWNSPKLPIYEPGLDEIVKECRGRNLFFTTDLDPAIIEADLIFISVNTPTKTFGIGKGRAADLKFVEACSRKIASLSSGRKIVVEKSTVPVHAADSIINILTANTRPGVEFQVLSNPEFLAEGTAVQDLLNPDRVLIGGEQSDAGRQAVEDLCWVYQHWISRDKIITTNTWSSELSKLVANAFLAQRISSINAISALCEATGADVSEVAQATGMDSRIGSKFLQASVGFGGSCFQKDLLNLVYISECLKLTEVASYWQKVIDMNEYQKSRFAARIVERLFNTITDKTITILGFAFKKNTGDTRESPAIYVCKYLLEEGANLHIYDPKVEPKQMMTDLTSPMVSVDPEKVRELVKIYDDPYSAAAGAHAIVICTEWDEFVRLDYQKIYDTMLKPAFLFDGRKIVDHESVLEIGFHVETIGKRVTRSPLLRADPA</sequence>
<evidence type="ECO:0000256" key="3">
    <source>
        <dbReference type="ARBA" id="ARBA00012954"/>
    </source>
</evidence>
<evidence type="ECO:0000256" key="2">
    <source>
        <dbReference type="ARBA" id="ARBA00006601"/>
    </source>
</evidence>
<evidence type="ECO:0000313" key="11">
    <source>
        <dbReference type="Proteomes" id="UP000708208"/>
    </source>
</evidence>
<dbReference type="SMART" id="SM00984">
    <property type="entry name" value="UDPG_MGDP_dh_C"/>
    <property type="match status" value="1"/>
</dbReference>
<dbReference type="PANTHER" id="PTHR11374:SF3">
    <property type="entry name" value="UDP-GLUCOSE 6-DEHYDROGENASE"/>
    <property type="match status" value="1"/>
</dbReference>
<proteinExistence type="inferred from homology"/>
<dbReference type="GO" id="GO:0006024">
    <property type="term" value="P:glycosaminoglycan biosynthetic process"/>
    <property type="evidence" value="ECO:0007669"/>
    <property type="project" value="TreeGrafter"/>
</dbReference>
<comment type="pathway">
    <text evidence="1">Nucleotide-sugar biosynthesis; UDP-alpha-D-glucuronate biosynthesis; UDP-alpha-D-glucuronate from UDP-alpha-D-glucose: step 1/1.</text>
</comment>
<dbReference type="InterPro" id="IPR017476">
    <property type="entry name" value="UDP-Glc/GDP-Man"/>
</dbReference>
<evidence type="ECO:0000313" key="10">
    <source>
        <dbReference type="EMBL" id="CAG7734456.1"/>
    </source>
</evidence>
<dbReference type="OrthoDB" id="5059218at2759"/>
<dbReference type="Pfam" id="PF03721">
    <property type="entry name" value="UDPG_MGDP_dh_N"/>
    <property type="match status" value="1"/>
</dbReference>
<dbReference type="PANTHER" id="PTHR11374">
    <property type="entry name" value="UDP-GLUCOSE DEHYDROGENASE/UDP-MANNAC DEHYDROGENASE"/>
    <property type="match status" value="1"/>
</dbReference>
<keyword evidence="5 8" id="KW-0560">Oxidoreductase</keyword>
<organism evidence="10 11">
    <name type="scientific">Allacma fusca</name>
    <dbReference type="NCBI Taxonomy" id="39272"/>
    <lineage>
        <taxon>Eukaryota</taxon>
        <taxon>Metazoa</taxon>
        <taxon>Ecdysozoa</taxon>
        <taxon>Arthropoda</taxon>
        <taxon>Hexapoda</taxon>
        <taxon>Collembola</taxon>
        <taxon>Symphypleona</taxon>
        <taxon>Sminthuridae</taxon>
        <taxon>Allacma</taxon>
    </lineage>
</organism>
<accession>A0A8J2KYY7</accession>
<dbReference type="Proteomes" id="UP000708208">
    <property type="component" value="Unassembled WGS sequence"/>
</dbReference>
<comment type="function">
    <text evidence="8">Involved in the biosynthesis of glycosaminoglycans; hyaluronan, chondroitin sulfate, and heparan sulfate.</text>
</comment>
<dbReference type="FunFam" id="3.40.50.720:FF:000032">
    <property type="entry name" value="UDP-glucose 6-dehydrogenase"/>
    <property type="match status" value="1"/>
</dbReference>
<feature type="domain" description="UDP-glucose/GDP-mannose dehydrogenase C-terminal" evidence="9">
    <location>
        <begin position="331"/>
        <end position="447"/>
    </location>
</feature>
<dbReference type="GO" id="GO:0003979">
    <property type="term" value="F:UDP-glucose 6-dehydrogenase activity"/>
    <property type="evidence" value="ECO:0007669"/>
    <property type="project" value="UniProtKB-EC"/>
</dbReference>
<protein>
    <recommendedName>
        <fullName evidence="4 8">UDP-glucose 6-dehydrogenase</fullName>
        <ecNumber evidence="3 8">1.1.1.22</ecNumber>
    </recommendedName>
</protein>
<dbReference type="PIRSF" id="PIRSF500133">
    <property type="entry name" value="UDPglc_DH_euk"/>
    <property type="match status" value="1"/>
</dbReference>
<dbReference type="FunFam" id="1.20.5.100:FF:000001">
    <property type="entry name" value="UDP-glucose 6-dehydrogenase"/>
    <property type="match status" value="1"/>
</dbReference>
<evidence type="ECO:0000259" key="9">
    <source>
        <dbReference type="SMART" id="SM00984"/>
    </source>
</evidence>
<dbReference type="Pfam" id="PF03720">
    <property type="entry name" value="UDPG_MGDP_dh_C"/>
    <property type="match status" value="1"/>
</dbReference>
<dbReference type="FunFam" id="3.40.50.720:FF:000114">
    <property type="entry name" value="UDP-glucose 6-dehydrogenase"/>
    <property type="match status" value="1"/>
</dbReference>
<evidence type="ECO:0000256" key="1">
    <source>
        <dbReference type="ARBA" id="ARBA00004701"/>
    </source>
</evidence>
<dbReference type="InterPro" id="IPR014026">
    <property type="entry name" value="UDP-Glc/GDP-Man_DH_dimer"/>
</dbReference>